<dbReference type="Proteomes" id="UP000604475">
    <property type="component" value="Unassembled WGS sequence"/>
</dbReference>
<dbReference type="AlphaFoldDB" id="A0A937UQT7"/>
<keyword evidence="2" id="KW-1185">Reference proteome</keyword>
<name>A0A937UQT7_9ACTN</name>
<comment type="caution">
    <text evidence="1">The sequence shown here is derived from an EMBL/GenBank/DDBJ whole genome shotgun (WGS) entry which is preliminary data.</text>
</comment>
<proteinExistence type="predicted"/>
<gene>
    <name evidence="1" type="ORF">I7412_25385</name>
</gene>
<sequence>MTTADVLRAEGEIRGRVEMLMKQLTIRFGPVPQTALDLIHAASIDQLETWATRVLTGPTLQDVLR</sequence>
<dbReference type="RefSeq" id="WP_203001910.1">
    <property type="nucleotide sequence ID" value="NZ_JADWYU010000247.1"/>
</dbReference>
<evidence type="ECO:0008006" key="3">
    <source>
        <dbReference type="Google" id="ProtNLM"/>
    </source>
</evidence>
<reference evidence="1" key="1">
    <citation type="submission" date="2020-12" db="EMBL/GenBank/DDBJ databases">
        <title>Genomic characterization of non-nitrogen-fixing Frankia strains.</title>
        <authorList>
            <person name="Carlos-Shanley C."/>
            <person name="Guerra T."/>
            <person name="Hahn D."/>
        </authorList>
    </citation>
    <scope>NUCLEOTIDE SEQUENCE</scope>
    <source>
        <strain evidence="1">CN6</strain>
    </source>
</reference>
<accession>A0A937UQT7</accession>
<organism evidence="1 2">
    <name type="scientific">Frankia nepalensis</name>
    <dbReference type="NCBI Taxonomy" id="1836974"/>
    <lineage>
        <taxon>Bacteria</taxon>
        <taxon>Bacillati</taxon>
        <taxon>Actinomycetota</taxon>
        <taxon>Actinomycetes</taxon>
        <taxon>Frankiales</taxon>
        <taxon>Frankiaceae</taxon>
        <taxon>Frankia</taxon>
    </lineage>
</organism>
<dbReference type="EMBL" id="JAEACQ010000249">
    <property type="protein sequence ID" value="MBL7630433.1"/>
    <property type="molecule type" value="Genomic_DNA"/>
</dbReference>
<evidence type="ECO:0000313" key="1">
    <source>
        <dbReference type="EMBL" id="MBL7630433.1"/>
    </source>
</evidence>
<protein>
    <recommendedName>
        <fullName evidence="3">DUF4351 domain-containing protein</fullName>
    </recommendedName>
</protein>
<evidence type="ECO:0000313" key="2">
    <source>
        <dbReference type="Proteomes" id="UP000604475"/>
    </source>
</evidence>